<evidence type="ECO:0000313" key="2">
    <source>
        <dbReference type="EMBL" id="PIO25605.1"/>
    </source>
</evidence>
<accession>A0A2G9RCV1</accession>
<dbReference type="Proteomes" id="UP000228934">
    <property type="component" value="Unassembled WGS sequence"/>
</dbReference>
<evidence type="ECO:0000313" key="3">
    <source>
        <dbReference type="Proteomes" id="UP000228934"/>
    </source>
</evidence>
<dbReference type="PANTHER" id="PTHR21505:SF8">
    <property type="entry name" value="DPT-YFP REPRESSOR BY OVEREXPRESSION, ISOFORM D-RELATED"/>
    <property type="match status" value="1"/>
</dbReference>
<sequence>MSTISTKAIFEALNLLLRDRDVLGSGLSSSSLLELTHTCCVSAMSLLLHAEREGVGNRLERTSGVGDAGGVSHMRSVYQANTHVLYLRSVCRGWRNGSGERPKGRYREMRNLWEVKHNLYYNKQARRSTLEKLMEFVKTRVPDATIMFLEKKIGILRNMYKKEHNKIQKSFRSGAAAVQ</sequence>
<reference evidence="3" key="1">
    <citation type="journal article" date="2017" name="Nat. Commun.">
        <title>The North American bullfrog draft genome provides insight into hormonal regulation of long noncoding RNA.</title>
        <authorList>
            <person name="Hammond S.A."/>
            <person name="Warren R.L."/>
            <person name="Vandervalk B.P."/>
            <person name="Kucuk E."/>
            <person name="Khan H."/>
            <person name="Gibb E.A."/>
            <person name="Pandoh P."/>
            <person name="Kirk H."/>
            <person name="Zhao Y."/>
            <person name="Jones M."/>
            <person name="Mungall A.J."/>
            <person name="Coope R."/>
            <person name="Pleasance S."/>
            <person name="Moore R.A."/>
            <person name="Holt R.A."/>
            <person name="Round J.M."/>
            <person name="Ohora S."/>
            <person name="Walle B.V."/>
            <person name="Veldhoen N."/>
            <person name="Helbing C.C."/>
            <person name="Birol I."/>
        </authorList>
    </citation>
    <scope>NUCLEOTIDE SEQUENCE [LARGE SCALE GENOMIC DNA]</scope>
</reference>
<name>A0A2G9RCV1_AQUCT</name>
<feature type="non-terminal residue" evidence="2">
    <location>
        <position position="179"/>
    </location>
</feature>
<protein>
    <recommendedName>
        <fullName evidence="1">MADF domain-containing protein</fullName>
    </recommendedName>
</protein>
<dbReference type="PANTHER" id="PTHR21505">
    <property type="entry name" value="MADF DOMAIN-CONTAINING PROTEIN-RELATED"/>
    <property type="match status" value="1"/>
</dbReference>
<dbReference type="AlphaFoldDB" id="A0A2G9RCV1"/>
<dbReference type="Pfam" id="PF10545">
    <property type="entry name" value="MADF_DNA_bdg"/>
    <property type="match status" value="1"/>
</dbReference>
<feature type="domain" description="MADF" evidence="1">
    <location>
        <begin position="106"/>
        <end position="168"/>
    </location>
</feature>
<dbReference type="EMBL" id="KV948583">
    <property type="protein sequence ID" value="PIO25605.1"/>
    <property type="molecule type" value="Genomic_DNA"/>
</dbReference>
<proteinExistence type="predicted"/>
<evidence type="ECO:0000259" key="1">
    <source>
        <dbReference type="Pfam" id="PF10545"/>
    </source>
</evidence>
<dbReference type="InterPro" id="IPR006578">
    <property type="entry name" value="MADF-dom"/>
</dbReference>
<keyword evidence="3" id="KW-1185">Reference proteome</keyword>
<organism evidence="2 3">
    <name type="scientific">Aquarana catesbeiana</name>
    <name type="common">American bullfrog</name>
    <name type="synonym">Rana catesbeiana</name>
    <dbReference type="NCBI Taxonomy" id="8400"/>
    <lineage>
        <taxon>Eukaryota</taxon>
        <taxon>Metazoa</taxon>
        <taxon>Chordata</taxon>
        <taxon>Craniata</taxon>
        <taxon>Vertebrata</taxon>
        <taxon>Euteleostomi</taxon>
        <taxon>Amphibia</taxon>
        <taxon>Batrachia</taxon>
        <taxon>Anura</taxon>
        <taxon>Neobatrachia</taxon>
        <taxon>Ranoidea</taxon>
        <taxon>Ranidae</taxon>
        <taxon>Aquarana</taxon>
    </lineage>
</organism>
<gene>
    <name evidence="2" type="ORF">AB205_0020870</name>
</gene>